<evidence type="ECO:0000313" key="2">
    <source>
        <dbReference type="EMBL" id="URE27023.1"/>
    </source>
</evidence>
<dbReference type="AlphaFoldDB" id="A0A9E7KMU2"/>
<dbReference type="EMBL" id="CP097510">
    <property type="protein sequence ID" value="URE27023.1"/>
    <property type="molecule type" value="Genomic_DNA"/>
</dbReference>
<organism evidence="2 3">
    <name type="scientific">Musa troglodytarum</name>
    <name type="common">fe'i banana</name>
    <dbReference type="NCBI Taxonomy" id="320322"/>
    <lineage>
        <taxon>Eukaryota</taxon>
        <taxon>Viridiplantae</taxon>
        <taxon>Streptophyta</taxon>
        <taxon>Embryophyta</taxon>
        <taxon>Tracheophyta</taxon>
        <taxon>Spermatophyta</taxon>
        <taxon>Magnoliopsida</taxon>
        <taxon>Liliopsida</taxon>
        <taxon>Zingiberales</taxon>
        <taxon>Musaceae</taxon>
        <taxon>Musa</taxon>
    </lineage>
</organism>
<name>A0A9E7KMU2_9LILI</name>
<gene>
    <name evidence="2" type="ORF">MUK42_15589</name>
</gene>
<feature type="region of interest" description="Disordered" evidence="1">
    <location>
        <begin position="40"/>
        <end position="61"/>
    </location>
</feature>
<evidence type="ECO:0000256" key="1">
    <source>
        <dbReference type="SAM" id="MobiDB-lite"/>
    </source>
</evidence>
<feature type="compositionally biased region" description="Polar residues" evidence="1">
    <location>
        <begin position="49"/>
        <end position="61"/>
    </location>
</feature>
<dbReference type="Proteomes" id="UP001055439">
    <property type="component" value="Chromosome 8"/>
</dbReference>
<accession>A0A9E7KMU2</accession>
<dbReference type="OrthoDB" id="994133at2759"/>
<protein>
    <submittedName>
        <fullName evidence="2">Uncharacterized protein</fullName>
    </submittedName>
</protein>
<keyword evidence="3" id="KW-1185">Reference proteome</keyword>
<evidence type="ECO:0000313" key="3">
    <source>
        <dbReference type="Proteomes" id="UP001055439"/>
    </source>
</evidence>
<reference evidence="2" key="1">
    <citation type="submission" date="2022-05" db="EMBL/GenBank/DDBJ databases">
        <title>The Musa troglodytarum L. genome provides insights into the mechanism of non-climacteric behaviour and enrichment of carotenoids.</title>
        <authorList>
            <person name="Wang J."/>
        </authorList>
    </citation>
    <scope>NUCLEOTIDE SEQUENCE</scope>
    <source>
        <tissue evidence="2">Leaf</tissue>
    </source>
</reference>
<sequence length="61" mass="6880">MTRDVPAGERQPDEFLRRTHYTSHKIPRCCTFNFLSRGVPFPPSGPSKGHNSIPSDQKLSP</sequence>
<proteinExistence type="predicted"/>